<dbReference type="SUPFAM" id="SSF47336">
    <property type="entry name" value="ACP-like"/>
    <property type="match status" value="1"/>
</dbReference>
<dbReference type="InterPro" id="IPR029058">
    <property type="entry name" value="AB_hydrolase_fold"/>
</dbReference>
<dbReference type="Gene3D" id="3.40.50.980">
    <property type="match status" value="2"/>
</dbReference>
<organism evidence="6 7">
    <name type="scientific">Streptomyces mashuensis</name>
    <dbReference type="NCBI Taxonomy" id="33904"/>
    <lineage>
        <taxon>Bacteria</taxon>
        <taxon>Bacillati</taxon>
        <taxon>Actinomycetota</taxon>
        <taxon>Actinomycetes</taxon>
        <taxon>Kitasatosporales</taxon>
        <taxon>Streptomycetaceae</taxon>
        <taxon>Streptomyces</taxon>
    </lineage>
</organism>
<comment type="cofactor">
    <cofactor evidence="1">
        <name>pantetheine 4'-phosphate</name>
        <dbReference type="ChEBI" id="CHEBI:47942"/>
    </cofactor>
</comment>
<dbReference type="InterPro" id="IPR020845">
    <property type="entry name" value="AMP-binding_CS"/>
</dbReference>
<dbReference type="CDD" id="cd19540">
    <property type="entry name" value="LCL_NRPS-like"/>
    <property type="match status" value="1"/>
</dbReference>
<dbReference type="PANTHER" id="PTHR45527:SF1">
    <property type="entry name" value="FATTY ACID SYNTHASE"/>
    <property type="match status" value="1"/>
</dbReference>
<dbReference type="Pfam" id="PF00550">
    <property type="entry name" value="PP-binding"/>
    <property type="match status" value="1"/>
</dbReference>
<comment type="similarity">
    <text evidence="2">Belongs to the ATP-dependent AMP-binding enzyme family.</text>
</comment>
<evidence type="ECO:0000313" key="7">
    <source>
        <dbReference type="Proteomes" id="UP000638313"/>
    </source>
</evidence>
<dbReference type="GO" id="GO:0072330">
    <property type="term" value="P:monocarboxylic acid biosynthetic process"/>
    <property type="evidence" value="ECO:0007669"/>
    <property type="project" value="UniProtKB-ARBA"/>
</dbReference>
<comment type="caution">
    <text evidence="6">The sequence shown here is derived from an EMBL/GenBank/DDBJ whole genome shotgun (WGS) entry which is preliminary data.</text>
</comment>
<dbReference type="Gene3D" id="3.30.559.10">
    <property type="entry name" value="Chloramphenicol acetyltransferase-like domain"/>
    <property type="match status" value="1"/>
</dbReference>
<dbReference type="SUPFAM" id="SSF56801">
    <property type="entry name" value="Acetyl-CoA synthetase-like"/>
    <property type="match status" value="1"/>
</dbReference>
<keyword evidence="3" id="KW-0596">Phosphopantetheine</keyword>
<dbReference type="PANTHER" id="PTHR45527">
    <property type="entry name" value="NONRIBOSOMAL PEPTIDE SYNTHETASE"/>
    <property type="match status" value="1"/>
</dbReference>
<dbReference type="InterPro" id="IPR001031">
    <property type="entry name" value="Thioesterase"/>
</dbReference>
<dbReference type="InterPro" id="IPR023213">
    <property type="entry name" value="CAT-like_dom_sf"/>
</dbReference>
<sequence length="1342" mass="141617">MPADSQGDDVSDVSAGAVDAVNAPDAVDAVTARPPLSFAQRRLWFLHQLEGASATYHLPLVVRLHGDLDEDAFEAAVQDLAGRHEVLRTRYEERDGEPVQCVLPAGRARVPVDFLPCRPAEADRTVSALLTRPLDLASGLPLRVTVLRTGPAERILVLVLHHIAGDGWSMGPLAADLADAYAARRAGHAPRREPLPVQYADHAVRQREALGSAADPGSPLAARLDFWRTFLAGLPEELPLPTDRPRPATASHRGGSVPFRLDAWTHGDLEDLARRHKATVFMVLHAALAVVLTRVGCGTDIPVGTAVAGRPEEALEDLVGLFVNTLVLRADTSGAPTFAELLERVRDADLAAYEHADLPFELLVEHLRPTRSLARHPLFQVFLSLGVGGTPDVRLEGLRNTPRAVSTGTAKFDLTFYLHERFGADGTPAGIGGALEYDADLFDEESAKALAGRLARVLESVAADPRQRVDSIDVLGADERHRLLVEGNATGRPLPDTSVPDLVAEQARRSPGDAAVLFGDTVLTYAGLARRVDRLARELLARGAGPERLVGVMLTRSEQLPVALLAVLKAGAAYLPLAPDSPPERTAFVLADARPVLMLTDTAAAAALPPEASVPRLVLDELTLDEDEGDEGDEAAPASVHPDTAAYVIYTSGSTGRPKGVVVTRRNLLNLLTDLRERFPLGRGDRVLAVTTLAFDIAALEMYLPLLGGAAVVVAPADAVRDPAALGALVRRHGVTVAQGTPGLWDMVRTADPGAVRGLRIMIGGEALPGALAEALAALGADVTNGYGPTETTVYSVCAPLSEPWPGGPTPIGRPVANTAVRVLDGRLRPVPAGTAGELYLAGTGVSRGYLDRPGLTAERFVADPYGPPGSRMYRTGDLVRQARDGRLVFLGRTDHQVKIRGFRIEPGEIEAALADDPEVGRAVVLAREDDGPAGPGTGLRLVAYVTPGAGSPPDTAALRARLARRLPDYMVPSALVVLDALPLTPNGKVDRAALPAPGAPAVAGRPRTPTEEILTRLFAESLGLPDVGPDDSFFDLGGHSMLAVRLVRRVREALGAEAGVRALFEHPTAARLARWLARGGQGGDLGAVLSYRTAGDRIPLFLVPAANGLGWCYAALPQHVPEGHPVHALQDPRLVTGRPEPLSVRQLAAHYVRQLRDVRPKGPYALAGWSFGGTVAQQIAAGLRAEGEDVALLALFDAYPGAPATSTDVADVLDLALGGVADPAWQDLPGRPPAAEILTVLREAGSPLGTLDEGTLETLLAVTGENLRAMAEHTPDPFDGPVLFFDATQDGRDGRASATWGPFLGGAREIHRLAVAHDGMVGAEALRTAGPLLAARLGAQG</sequence>
<dbReference type="GO" id="GO:0031177">
    <property type="term" value="F:phosphopantetheine binding"/>
    <property type="evidence" value="ECO:0007669"/>
    <property type="project" value="InterPro"/>
</dbReference>
<evidence type="ECO:0000256" key="3">
    <source>
        <dbReference type="ARBA" id="ARBA00022450"/>
    </source>
</evidence>
<dbReference type="GO" id="GO:0003824">
    <property type="term" value="F:catalytic activity"/>
    <property type="evidence" value="ECO:0007669"/>
    <property type="project" value="InterPro"/>
</dbReference>
<dbReference type="InterPro" id="IPR025110">
    <property type="entry name" value="AMP-bd_C"/>
</dbReference>
<evidence type="ECO:0000256" key="1">
    <source>
        <dbReference type="ARBA" id="ARBA00001957"/>
    </source>
</evidence>
<dbReference type="Gene3D" id="3.40.50.1820">
    <property type="entry name" value="alpha/beta hydrolase"/>
    <property type="match status" value="1"/>
</dbReference>
<dbReference type="Proteomes" id="UP000638313">
    <property type="component" value="Unassembled WGS sequence"/>
</dbReference>
<dbReference type="InterPro" id="IPR010071">
    <property type="entry name" value="AA_adenyl_dom"/>
</dbReference>
<dbReference type="PROSITE" id="PS50075">
    <property type="entry name" value="CARRIER"/>
    <property type="match status" value="1"/>
</dbReference>
<dbReference type="FunFam" id="3.40.50.12780:FF:000012">
    <property type="entry name" value="Non-ribosomal peptide synthetase"/>
    <property type="match status" value="1"/>
</dbReference>
<dbReference type="InterPro" id="IPR045851">
    <property type="entry name" value="AMP-bd_C_sf"/>
</dbReference>
<dbReference type="Gene3D" id="3.30.300.30">
    <property type="match status" value="1"/>
</dbReference>
<dbReference type="InterPro" id="IPR006162">
    <property type="entry name" value="Ppantetheine_attach_site"/>
</dbReference>
<dbReference type="InterPro" id="IPR036736">
    <property type="entry name" value="ACP-like_sf"/>
</dbReference>
<dbReference type="GO" id="GO:0017000">
    <property type="term" value="P:antibiotic biosynthetic process"/>
    <property type="evidence" value="ECO:0007669"/>
    <property type="project" value="UniProtKB-ARBA"/>
</dbReference>
<dbReference type="SMART" id="SM00823">
    <property type="entry name" value="PKS_PP"/>
    <property type="match status" value="1"/>
</dbReference>
<protein>
    <recommendedName>
        <fullName evidence="5">Carrier domain-containing protein</fullName>
    </recommendedName>
</protein>
<dbReference type="NCBIfam" id="TIGR01733">
    <property type="entry name" value="AA-adenyl-dom"/>
    <property type="match status" value="1"/>
</dbReference>
<dbReference type="SUPFAM" id="SSF52777">
    <property type="entry name" value="CoA-dependent acyltransferases"/>
    <property type="match status" value="2"/>
</dbReference>
<dbReference type="FunFam" id="3.30.300.30:FF:000010">
    <property type="entry name" value="Enterobactin synthetase component F"/>
    <property type="match status" value="1"/>
</dbReference>
<dbReference type="InterPro" id="IPR000873">
    <property type="entry name" value="AMP-dep_synth/lig_dom"/>
</dbReference>
<keyword evidence="7" id="KW-1185">Reference proteome</keyword>
<dbReference type="FunFam" id="3.40.50.980:FF:000001">
    <property type="entry name" value="Non-ribosomal peptide synthetase"/>
    <property type="match status" value="1"/>
</dbReference>
<dbReference type="SMART" id="SM01294">
    <property type="entry name" value="PKS_PP_betabranch"/>
    <property type="match status" value="1"/>
</dbReference>
<dbReference type="Gene3D" id="3.30.559.30">
    <property type="entry name" value="Nonribosomal peptide synthetase, condensation domain"/>
    <property type="match status" value="1"/>
</dbReference>
<keyword evidence="4" id="KW-0597">Phosphoprotein</keyword>
<dbReference type="InterPro" id="IPR020806">
    <property type="entry name" value="PKS_PP-bd"/>
</dbReference>
<reference evidence="6" key="2">
    <citation type="submission" date="2020-09" db="EMBL/GenBank/DDBJ databases">
        <authorList>
            <person name="Sun Q."/>
            <person name="Ohkuma M."/>
        </authorList>
    </citation>
    <scope>NUCLEOTIDE SEQUENCE</scope>
    <source>
        <strain evidence="6">JCM 4059</strain>
    </source>
</reference>
<evidence type="ECO:0000256" key="2">
    <source>
        <dbReference type="ARBA" id="ARBA00006432"/>
    </source>
</evidence>
<evidence type="ECO:0000259" key="5">
    <source>
        <dbReference type="PROSITE" id="PS50075"/>
    </source>
</evidence>
<evidence type="ECO:0000313" key="6">
    <source>
        <dbReference type="EMBL" id="GHF52331.1"/>
    </source>
</evidence>
<dbReference type="InterPro" id="IPR009081">
    <property type="entry name" value="PP-bd_ACP"/>
</dbReference>
<accession>A0A919B5G0</accession>
<dbReference type="Gene3D" id="2.30.38.10">
    <property type="entry name" value="Luciferase, Domain 3"/>
    <property type="match status" value="1"/>
</dbReference>
<dbReference type="PROSITE" id="PS00012">
    <property type="entry name" value="PHOSPHOPANTETHEINE"/>
    <property type="match status" value="1"/>
</dbReference>
<gene>
    <name evidence="6" type="ORF">GCM10010218_37230</name>
</gene>
<dbReference type="Pfam" id="PF00668">
    <property type="entry name" value="Condensation"/>
    <property type="match status" value="1"/>
</dbReference>
<dbReference type="EMBL" id="BNBD01000007">
    <property type="protein sequence ID" value="GHF52331.1"/>
    <property type="molecule type" value="Genomic_DNA"/>
</dbReference>
<proteinExistence type="inferred from homology"/>
<dbReference type="Pfam" id="PF13193">
    <property type="entry name" value="AMP-binding_C"/>
    <property type="match status" value="1"/>
</dbReference>
<dbReference type="GO" id="GO:0043041">
    <property type="term" value="P:amino acid activation for nonribosomal peptide biosynthetic process"/>
    <property type="evidence" value="ECO:0007669"/>
    <property type="project" value="TreeGrafter"/>
</dbReference>
<dbReference type="GO" id="GO:0005829">
    <property type="term" value="C:cytosol"/>
    <property type="evidence" value="ECO:0007669"/>
    <property type="project" value="TreeGrafter"/>
</dbReference>
<feature type="domain" description="Carrier" evidence="5">
    <location>
        <begin position="1006"/>
        <end position="1081"/>
    </location>
</feature>
<reference evidence="6" key="1">
    <citation type="journal article" date="2014" name="Int. J. Syst. Evol. Microbiol.">
        <title>Complete genome sequence of Corynebacterium casei LMG S-19264T (=DSM 44701T), isolated from a smear-ripened cheese.</title>
        <authorList>
            <consortium name="US DOE Joint Genome Institute (JGI-PGF)"/>
            <person name="Walter F."/>
            <person name="Albersmeier A."/>
            <person name="Kalinowski J."/>
            <person name="Ruckert C."/>
        </authorList>
    </citation>
    <scope>NUCLEOTIDE SEQUENCE</scope>
    <source>
        <strain evidence="6">JCM 4059</strain>
    </source>
</reference>
<dbReference type="GO" id="GO:0008610">
    <property type="term" value="P:lipid biosynthetic process"/>
    <property type="evidence" value="ECO:0007669"/>
    <property type="project" value="UniProtKB-ARBA"/>
</dbReference>
<dbReference type="PROSITE" id="PS00455">
    <property type="entry name" value="AMP_BINDING"/>
    <property type="match status" value="1"/>
</dbReference>
<dbReference type="Pfam" id="PF00501">
    <property type="entry name" value="AMP-binding"/>
    <property type="match status" value="1"/>
</dbReference>
<name>A0A919B5G0_9ACTN</name>
<dbReference type="GO" id="GO:0044550">
    <property type="term" value="P:secondary metabolite biosynthetic process"/>
    <property type="evidence" value="ECO:0007669"/>
    <property type="project" value="UniProtKB-ARBA"/>
</dbReference>
<dbReference type="InterPro" id="IPR001242">
    <property type="entry name" value="Condensation_dom"/>
</dbReference>
<dbReference type="SUPFAM" id="SSF53474">
    <property type="entry name" value="alpha/beta-Hydrolases"/>
    <property type="match status" value="1"/>
</dbReference>
<dbReference type="FunFam" id="1.10.1200.10:FF:000016">
    <property type="entry name" value="Non-ribosomal peptide synthase"/>
    <property type="match status" value="1"/>
</dbReference>
<dbReference type="Pfam" id="PF00975">
    <property type="entry name" value="Thioesterase"/>
    <property type="match status" value="1"/>
</dbReference>
<evidence type="ECO:0000256" key="4">
    <source>
        <dbReference type="ARBA" id="ARBA00022553"/>
    </source>
</evidence>
<dbReference type="FunFam" id="2.30.38.10:FF:000001">
    <property type="entry name" value="Non-ribosomal peptide synthetase PvdI"/>
    <property type="match status" value="1"/>
</dbReference>
<dbReference type="CDD" id="cd05930">
    <property type="entry name" value="A_NRPS"/>
    <property type="match status" value="1"/>
</dbReference>